<proteinExistence type="predicted"/>
<accession>A0ABS9GPI5</accession>
<dbReference type="EMBL" id="WKAT01000065">
    <property type="protein sequence ID" value="MCF5547618.1"/>
    <property type="molecule type" value="Genomic_DNA"/>
</dbReference>
<evidence type="ECO:0000313" key="2">
    <source>
        <dbReference type="Proteomes" id="UP000814158"/>
    </source>
</evidence>
<organism evidence="1 2">
    <name type="scientific">Pseudomonas salomonii</name>
    <dbReference type="NCBI Taxonomy" id="191391"/>
    <lineage>
        <taxon>Bacteria</taxon>
        <taxon>Pseudomonadati</taxon>
        <taxon>Pseudomonadota</taxon>
        <taxon>Gammaproteobacteria</taxon>
        <taxon>Pseudomonadales</taxon>
        <taxon>Pseudomonadaceae</taxon>
        <taxon>Pseudomonas</taxon>
    </lineage>
</organism>
<sequence length="52" mass="5673">MVIKLKTIIDRSIPALRQSNWAMLTNARHVEGNIFGSIGSGLAIEASKRYGS</sequence>
<evidence type="ECO:0000313" key="1">
    <source>
        <dbReference type="EMBL" id="MCF5547618.1"/>
    </source>
</evidence>
<keyword evidence="2" id="KW-1185">Reference proteome</keyword>
<comment type="caution">
    <text evidence="1">The sequence shown here is derived from an EMBL/GenBank/DDBJ whole genome shotgun (WGS) entry which is preliminary data.</text>
</comment>
<reference evidence="1 2" key="1">
    <citation type="submission" date="2019-11" db="EMBL/GenBank/DDBJ databases">
        <title>Epiphytic Pseudomonas syringae from cherry orchards.</title>
        <authorList>
            <person name="Hulin M.T."/>
        </authorList>
    </citation>
    <scope>NUCLEOTIDE SEQUENCE [LARGE SCALE GENOMIC DNA]</scope>
    <source>
        <strain evidence="1 2">PA-3-2A</strain>
    </source>
</reference>
<gene>
    <name evidence="1" type="ORF">GIV68_23010</name>
</gene>
<name>A0ABS9GPI5_9PSED</name>
<dbReference type="Proteomes" id="UP000814158">
    <property type="component" value="Unassembled WGS sequence"/>
</dbReference>
<protein>
    <submittedName>
        <fullName evidence="1">Uncharacterized protein</fullName>
    </submittedName>
</protein>